<dbReference type="GO" id="GO:0016020">
    <property type="term" value="C:membrane"/>
    <property type="evidence" value="ECO:0007669"/>
    <property type="project" value="UniProtKB-SubCell"/>
</dbReference>
<gene>
    <name evidence="11" type="primary">nad5</name>
</gene>
<dbReference type="GO" id="GO:0003954">
    <property type="term" value="F:NADH dehydrogenase activity"/>
    <property type="evidence" value="ECO:0007669"/>
    <property type="project" value="TreeGrafter"/>
</dbReference>
<feature type="transmembrane region" description="Helical" evidence="7">
    <location>
        <begin position="110"/>
        <end position="127"/>
    </location>
</feature>
<dbReference type="InterPro" id="IPR001750">
    <property type="entry name" value="ND/Mrp_TM"/>
</dbReference>
<dbReference type="EMBL" id="MK292694">
    <property type="protein sequence ID" value="QCQ69150.1"/>
    <property type="molecule type" value="Genomic_DNA"/>
</dbReference>
<geneLocation type="mitochondrion" evidence="11"/>
<evidence type="ECO:0000256" key="6">
    <source>
        <dbReference type="ARBA" id="ARBA00023136"/>
    </source>
</evidence>
<feature type="transmembrane region" description="Helical" evidence="7">
    <location>
        <begin position="80"/>
        <end position="98"/>
    </location>
</feature>
<evidence type="ECO:0000256" key="1">
    <source>
        <dbReference type="ARBA" id="ARBA00003257"/>
    </source>
</evidence>
<evidence type="ECO:0000256" key="4">
    <source>
        <dbReference type="ARBA" id="ARBA00022989"/>
    </source>
</evidence>
<keyword evidence="5 7" id="KW-0830">Ubiquinone</keyword>
<feature type="transmembrane region" description="Helical" evidence="7">
    <location>
        <begin position="270"/>
        <end position="291"/>
    </location>
</feature>
<feature type="transmembrane region" description="Helical" evidence="7">
    <location>
        <begin position="369"/>
        <end position="387"/>
    </location>
</feature>
<feature type="transmembrane region" description="Helical" evidence="7">
    <location>
        <begin position="330"/>
        <end position="348"/>
    </location>
</feature>
<dbReference type="Pfam" id="PF00662">
    <property type="entry name" value="Proton_antipo_N"/>
    <property type="match status" value="1"/>
</dbReference>
<feature type="transmembrane region" description="Helical" evidence="7">
    <location>
        <begin position="173"/>
        <end position="194"/>
    </location>
</feature>
<dbReference type="Pfam" id="PF00361">
    <property type="entry name" value="Proton_antipo_M"/>
    <property type="match status" value="1"/>
</dbReference>
<comment type="subcellular location">
    <subcellularLocation>
        <location evidence="2">Membrane</location>
        <topology evidence="2">Multi-pass membrane protein</topology>
    </subcellularLocation>
</comment>
<feature type="domain" description="NADH-Ubiquinone oxidoreductase (complex I) chain 5 N-terminal" evidence="10">
    <location>
        <begin position="61"/>
        <end position="111"/>
    </location>
</feature>
<dbReference type="PRINTS" id="PR01435">
    <property type="entry name" value="NPOXDRDTASE5"/>
</dbReference>
<keyword evidence="7 11" id="KW-0496">Mitochondrion</keyword>
<keyword evidence="7" id="KW-0520">NAD</keyword>
<dbReference type="AlphaFoldDB" id="A0A4P8NPG7"/>
<reference evidence="11" key="1">
    <citation type="journal article" date="2018" name="BMC Evol. Biol.">
        <title>The linear mitochondrial genome of the quarantine chytrid Synchytrium endobioticum; insights into the evolution and recent history of an obligate biotrophic plant pathogen.</title>
        <authorList>
            <person name="van de Vossenberg B.T.L.H."/>
            <person name="Brankovics B."/>
            <person name="Nguyen H.D.T."/>
            <person name="van Gent-Pelzer M.P.E."/>
            <person name="Smith D."/>
            <person name="Dadej K."/>
            <person name="Przetakiewicz J."/>
            <person name="Kreuze J.F."/>
            <person name="Boerma M."/>
            <person name="van Leeuwen G.C.M."/>
            <person name="Andre Levesque C."/>
            <person name="van der Lee T.A.J."/>
        </authorList>
    </citation>
    <scope>NUCLEOTIDE SEQUENCE</scope>
    <source>
        <strain evidence="11">CBS 809.83</strain>
    </source>
</reference>
<proteinExistence type="inferred from homology"/>
<feature type="transmembrane region" description="Helical" evidence="7">
    <location>
        <begin position="133"/>
        <end position="152"/>
    </location>
</feature>
<dbReference type="PANTHER" id="PTHR42829">
    <property type="entry name" value="NADH-UBIQUINONE OXIDOREDUCTASE CHAIN 5"/>
    <property type="match status" value="1"/>
</dbReference>
<dbReference type="InterPro" id="IPR003945">
    <property type="entry name" value="NU5C-like"/>
</dbReference>
<dbReference type="GO" id="GO:0008137">
    <property type="term" value="F:NADH dehydrogenase (ubiquinone) activity"/>
    <property type="evidence" value="ECO:0007669"/>
    <property type="project" value="UniProtKB-EC"/>
</dbReference>
<dbReference type="NCBIfam" id="TIGR01974">
    <property type="entry name" value="NDH_I_L"/>
    <property type="match status" value="1"/>
</dbReference>
<evidence type="ECO:0000256" key="8">
    <source>
        <dbReference type="SAM" id="SignalP"/>
    </source>
</evidence>
<keyword evidence="8" id="KW-0732">Signal</keyword>
<protein>
    <recommendedName>
        <fullName evidence="7">NADH-ubiquinone oxidoreductase chain 5</fullName>
        <ecNumber evidence="7">7.1.1.2</ecNumber>
    </recommendedName>
</protein>
<feature type="transmembrane region" description="Helical" evidence="7">
    <location>
        <begin position="25"/>
        <end position="46"/>
    </location>
</feature>
<dbReference type="NCBIfam" id="NF005141">
    <property type="entry name" value="PRK06590.1"/>
    <property type="match status" value="1"/>
</dbReference>
<organism evidence="11">
    <name type="scientific">Powellomyces hirtus</name>
    <dbReference type="NCBI Taxonomy" id="109895"/>
    <lineage>
        <taxon>Eukaryota</taxon>
        <taxon>Fungi</taxon>
        <taxon>Fungi incertae sedis</taxon>
        <taxon>Chytridiomycota</taxon>
        <taxon>Chytridiomycota incertae sedis</taxon>
        <taxon>Chytridiomycetes</taxon>
        <taxon>Spizellomycetales</taxon>
        <taxon>Powellomycetaceae</taxon>
        <taxon>Powellomyces</taxon>
    </lineage>
</organism>
<dbReference type="EC" id="7.1.1.2" evidence="7"/>
<comment type="function">
    <text evidence="1">Core subunit of the mitochondrial membrane respiratory chain NADH dehydrogenase (Complex I) that is believed to belong to the minimal assembly required for catalysis. Complex I functions in the transfer of electrons from NADH to the respiratory chain. The immediate electron acceptor for the enzyme is believed to be ubiquinone.</text>
</comment>
<dbReference type="InterPro" id="IPR018393">
    <property type="entry name" value="NADHpl_OxRdtase_5_subgr"/>
</dbReference>
<keyword evidence="4 7" id="KW-1133">Transmembrane helix</keyword>
<comment type="function">
    <text evidence="7">Core subunit of the mitochondrial membrane respiratory chain NADH dehydrogenase (Complex I) which catalyzes electron transfer from NADH through the respiratory chain, using ubiquinone as an electron acceptor. Essential for the catalytic activity and assembly of complex I.</text>
</comment>
<feature type="transmembrane region" description="Helical" evidence="7">
    <location>
        <begin position="407"/>
        <end position="427"/>
    </location>
</feature>
<evidence type="ECO:0000256" key="7">
    <source>
        <dbReference type="RuleBase" id="RU003404"/>
    </source>
</evidence>
<name>A0A4P8NPG7_9FUNG</name>
<feature type="domain" description="NADH:quinone oxidoreductase/Mrp antiporter transmembrane" evidence="9">
    <location>
        <begin position="128"/>
        <end position="403"/>
    </location>
</feature>
<keyword evidence="3 7" id="KW-0812">Transmembrane</keyword>
<feature type="transmembrane region" description="Helical" evidence="7">
    <location>
        <begin position="240"/>
        <end position="258"/>
    </location>
</feature>
<keyword evidence="7" id="KW-0813">Transport</keyword>
<comment type="similarity">
    <text evidence="7">Belongs to the complex I subunit 5 family.</text>
</comment>
<feature type="transmembrane region" description="Helical" evidence="7">
    <location>
        <begin position="448"/>
        <end position="468"/>
    </location>
</feature>
<feature type="transmembrane region" description="Helical" evidence="7">
    <location>
        <begin position="620"/>
        <end position="653"/>
    </location>
</feature>
<feature type="transmembrane region" description="Helical" evidence="7">
    <location>
        <begin position="200"/>
        <end position="219"/>
    </location>
</feature>
<evidence type="ECO:0000256" key="2">
    <source>
        <dbReference type="ARBA" id="ARBA00004141"/>
    </source>
</evidence>
<evidence type="ECO:0000313" key="11">
    <source>
        <dbReference type="EMBL" id="QCQ69150.1"/>
    </source>
</evidence>
<feature type="chain" id="PRO_5020236409" description="NADH-ubiquinone oxidoreductase chain 5" evidence="8">
    <location>
        <begin position="16"/>
        <end position="655"/>
    </location>
</feature>
<feature type="transmembrane region" description="Helical" evidence="7">
    <location>
        <begin position="298"/>
        <end position="318"/>
    </location>
</feature>
<comment type="catalytic activity">
    <reaction evidence="7">
        <text>a ubiquinone + NADH + 5 H(+)(in) = a ubiquinol + NAD(+) + 4 H(+)(out)</text>
        <dbReference type="Rhea" id="RHEA:29091"/>
        <dbReference type="Rhea" id="RHEA-COMP:9565"/>
        <dbReference type="Rhea" id="RHEA-COMP:9566"/>
        <dbReference type="ChEBI" id="CHEBI:15378"/>
        <dbReference type="ChEBI" id="CHEBI:16389"/>
        <dbReference type="ChEBI" id="CHEBI:17976"/>
        <dbReference type="ChEBI" id="CHEBI:57540"/>
        <dbReference type="ChEBI" id="CHEBI:57945"/>
        <dbReference type="EC" id="7.1.1.2"/>
    </reaction>
</comment>
<keyword evidence="6 7" id="KW-0472">Membrane</keyword>
<evidence type="ECO:0000256" key="5">
    <source>
        <dbReference type="ARBA" id="ARBA00023075"/>
    </source>
</evidence>
<dbReference type="GO" id="GO:0015990">
    <property type="term" value="P:electron transport coupled proton transport"/>
    <property type="evidence" value="ECO:0007669"/>
    <property type="project" value="TreeGrafter"/>
</dbReference>
<evidence type="ECO:0000259" key="9">
    <source>
        <dbReference type="Pfam" id="PF00361"/>
    </source>
</evidence>
<feature type="signal peptide" evidence="8">
    <location>
        <begin position="1"/>
        <end position="15"/>
    </location>
</feature>
<dbReference type="GO" id="GO:0042773">
    <property type="term" value="P:ATP synthesis coupled electron transport"/>
    <property type="evidence" value="ECO:0007669"/>
    <property type="project" value="InterPro"/>
</dbReference>
<dbReference type="InterPro" id="IPR001516">
    <property type="entry name" value="Proton_antipo_N"/>
</dbReference>
<dbReference type="PANTHER" id="PTHR42829:SF2">
    <property type="entry name" value="NADH-UBIQUINONE OXIDOREDUCTASE CHAIN 5"/>
    <property type="match status" value="1"/>
</dbReference>
<evidence type="ECO:0000256" key="3">
    <source>
        <dbReference type="ARBA" id="ARBA00022692"/>
    </source>
</evidence>
<dbReference type="PRINTS" id="PR01434">
    <property type="entry name" value="NADHDHGNASE5"/>
</dbReference>
<evidence type="ECO:0000259" key="10">
    <source>
        <dbReference type="Pfam" id="PF00662"/>
    </source>
</evidence>
<accession>A0A4P8NPG7</accession>
<sequence>MYLAILVLPLLGALANTRKGGLRGGPILSVICIILTAIFTTIAFFEVGLCNSPVSIKLGYWIESLYLNVEWGLIFDSLTVSMLIPVILVSVLVQIYSLGYMESDPHLPRFFSYLSFFSFFMLILVTGENLLVLFLGWEGVGVASYLLINFWFTRIAANMAALKAFLINRVGDWALTLGILLTIGLISDLSMASIFSVASYLNGDLVFILTLLLLIGASAKSSQVGLHSWLASAMEGPTPVSALIHAATMVTAGIYLFIRFSPLLEHSSSILIIITWLGGLSALLGAACGLLENDLKRVIAFSTTSQLGYMVVACGLSQYSLSLFHLINHAFFKALLFLSAGAVIHALADQQDLRKMGGLVLLLPKTYSFILLGSLSLMAFPFLTGFYSKDYLLEMALIPRNATATIAYILALVAAILTATYSARLMILTFLSTPNYPHTVLETIADPSLVMLIPLIILGAGAAFFGFITHELFLGLGSTFYQQAIFTHPDNLTLLDGPLSAPSLLKFLPPATLLILLTLIPLSKDNGSPTGGVITSVATSTPVNGYMTSSQHSLSLYTSFLNHFNIYQHWIMHNTLNFSNVVFRYWDRGLVEFLGPMGLVQLFHYYSFQLELLATGFIPHYALLIISSLFIIIFITLLSIPFSVTLLVLYIFISL</sequence>